<dbReference type="PANTHER" id="PTHR30055">
    <property type="entry name" value="HTH-TYPE TRANSCRIPTIONAL REGULATOR RUTR"/>
    <property type="match status" value="1"/>
</dbReference>
<evidence type="ECO:0000256" key="2">
    <source>
        <dbReference type="ARBA" id="ARBA00023125"/>
    </source>
</evidence>
<evidence type="ECO:0000313" key="6">
    <source>
        <dbReference type="EMBL" id="SDP52327.1"/>
    </source>
</evidence>
<dbReference type="RefSeq" id="WP_092600593.1">
    <property type="nucleotide sequence ID" value="NZ_FNJR01000005.1"/>
</dbReference>
<keyword evidence="7" id="KW-1185">Reference proteome</keyword>
<dbReference type="SUPFAM" id="SSF46689">
    <property type="entry name" value="Homeodomain-like"/>
    <property type="match status" value="1"/>
</dbReference>
<keyword evidence="3" id="KW-0804">Transcription</keyword>
<dbReference type="PANTHER" id="PTHR30055:SF234">
    <property type="entry name" value="HTH-TYPE TRANSCRIPTIONAL REGULATOR BETI"/>
    <property type="match status" value="1"/>
</dbReference>
<dbReference type="Pfam" id="PF21351">
    <property type="entry name" value="TetR_C_41"/>
    <property type="match status" value="1"/>
</dbReference>
<evidence type="ECO:0000256" key="3">
    <source>
        <dbReference type="ARBA" id="ARBA00023163"/>
    </source>
</evidence>
<dbReference type="InterPro" id="IPR009057">
    <property type="entry name" value="Homeodomain-like_sf"/>
</dbReference>
<sequence length="202" mass="22165">MSRATERPRRVEYSESTRAALVESAITLFTERGYARASLDEITGRARVTKGALYHHFGGKRALFEAAFEAVEIGVVTRLSDVMPGENDPWEELRAGLDAFLRVCLEAPFQRIVAQEGPVVLGYQRWYDLGERYTFGLVRASVQRLVSTGRIEGTMSVDVLARVIFGGLASGAATIAGSDDPNRTSVEVGEALERLLRGLRDG</sequence>
<feature type="domain" description="HTH tetR-type" evidence="5">
    <location>
        <begin position="15"/>
        <end position="75"/>
    </location>
</feature>
<name>A0A1H0TE69_9ACTN</name>
<evidence type="ECO:0000313" key="7">
    <source>
        <dbReference type="Proteomes" id="UP000199497"/>
    </source>
</evidence>
<gene>
    <name evidence="6" type="ORF">SAMN04487905_10515</name>
</gene>
<dbReference type="Proteomes" id="UP000199497">
    <property type="component" value="Unassembled WGS sequence"/>
</dbReference>
<keyword evidence="2 4" id="KW-0238">DNA-binding</keyword>
<reference evidence="7" key="1">
    <citation type="submission" date="2016-10" db="EMBL/GenBank/DDBJ databases">
        <authorList>
            <person name="Varghese N."/>
            <person name="Submissions S."/>
        </authorList>
    </citation>
    <scope>NUCLEOTIDE SEQUENCE [LARGE SCALE GENOMIC DNA]</scope>
    <source>
        <strain evidence="7">DSM 46732</strain>
    </source>
</reference>
<dbReference type="PRINTS" id="PR00455">
    <property type="entry name" value="HTHTETR"/>
</dbReference>
<evidence type="ECO:0000256" key="4">
    <source>
        <dbReference type="PROSITE-ProRule" id="PRU00335"/>
    </source>
</evidence>
<dbReference type="PROSITE" id="PS01081">
    <property type="entry name" value="HTH_TETR_1"/>
    <property type="match status" value="1"/>
</dbReference>
<keyword evidence="1" id="KW-0805">Transcription regulation</keyword>
<evidence type="ECO:0000256" key="1">
    <source>
        <dbReference type="ARBA" id="ARBA00023015"/>
    </source>
</evidence>
<dbReference type="EMBL" id="FNJR01000005">
    <property type="protein sequence ID" value="SDP52327.1"/>
    <property type="molecule type" value="Genomic_DNA"/>
</dbReference>
<organism evidence="6 7">
    <name type="scientific">Actinopolyspora xinjiangensis</name>
    <dbReference type="NCBI Taxonomy" id="405564"/>
    <lineage>
        <taxon>Bacteria</taxon>
        <taxon>Bacillati</taxon>
        <taxon>Actinomycetota</taxon>
        <taxon>Actinomycetes</taxon>
        <taxon>Actinopolysporales</taxon>
        <taxon>Actinopolysporaceae</taxon>
        <taxon>Actinopolyspora</taxon>
    </lineage>
</organism>
<dbReference type="InterPro" id="IPR049484">
    <property type="entry name" value="Rv0078-like_C"/>
</dbReference>
<dbReference type="GO" id="GO:0003700">
    <property type="term" value="F:DNA-binding transcription factor activity"/>
    <property type="evidence" value="ECO:0007669"/>
    <property type="project" value="TreeGrafter"/>
</dbReference>
<dbReference type="STRING" id="405564.SAMN04487905_10515"/>
<dbReference type="OrthoDB" id="9805134at2"/>
<dbReference type="InterPro" id="IPR023772">
    <property type="entry name" value="DNA-bd_HTH_TetR-type_CS"/>
</dbReference>
<evidence type="ECO:0000259" key="5">
    <source>
        <dbReference type="PROSITE" id="PS50977"/>
    </source>
</evidence>
<dbReference type="InterPro" id="IPR036271">
    <property type="entry name" value="Tet_transcr_reg_TetR-rel_C_sf"/>
</dbReference>
<dbReference type="InterPro" id="IPR050109">
    <property type="entry name" value="HTH-type_TetR-like_transc_reg"/>
</dbReference>
<dbReference type="GO" id="GO:0000976">
    <property type="term" value="F:transcription cis-regulatory region binding"/>
    <property type="evidence" value="ECO:0007669"/>
    <property type="project" value="TreeGrafter"/>
</dbReference>
<proteinExistence type="predicted"/>
<protein>
    <submittedName>
        <fullName evidence="6">Transcriptional regulator, TetR family</fullName>
    </submittedName>
</protein>
<feature type="DNA-binding region" description="H-T-H motif" evidence="4">
    <location>
        <begin position="38"/>
        <end position="57"/>
    </location>
</feature>
<dbReference type="PROSITE" id="PS50977">
    <property type="entry name" value="HTH_TETR_2"/>
    <property type="match status" value="1"/>
</dbReference>
<dbReference type="Pfam" id="PF00440">
    <property type="entry name" value="TetR_N"/>
    <property type="match status" value="1"/>
</dbReference>
<dbReference type="SUPFAM" id="SSF48498">
    <property type="entry name" value="Tetracyclin repressor-like, C-terminal domain"/>
    <property type="match status" value="1"/>
</dbReference>
<dbReference type="InterPro" id="IPR001647">
    <property type="entry name" value="HTH_TetR"/>
</dbReference>
<dbReference type="Gene3D" id="1.10.357.10">
    <property type="entry name" value="Tetracycline Repressor, domain 2"/>
    <property type="match status" value="1"/>
</dbReference>
<dbReference type="AlphaFoldDB" id="A0A1H0TE69"/>
<accession>A0A1H0TE69</accession>